<evidence type="ECO:0000313" key="3">
    <source>
        <dbReference type="Proteomes" id="UP001196601"/>
    </source>
</evidence>
<comment type="caution">
    <text evidence="2">The sequence shown here is derived from an EMBL/GenBank/DDBJ whole genome shotgun (WGS) entry which is preliminary data.</text>
</comment>
<keyword evidence="3" id="KW-1185">Reference proteome</keyword>
<evidence type="ECO:0000256" key="1">
    <source>
        <dbReference type="SAM" id="MobiDB-lite"/>
    </source>
</evidence>
<proteinExistence type="predicted"/>
<feature type="compositionally biased region" description="Low complexity" evidence="1">
    <location>
        <begin position="138"/>
        <end position="160"/>
    </location>
</feature>
<sequence>MKDRQTEPSAADEQLLQHYRRHQEQEPPAALDARILAAAREQAERRRSPVGRLARLQRWLFGHATGLRWSLALGSVAALGLGLSLSLKTLERAPAQFASPMPAAPALQRQAAPATKRSMAESARLASPAAEVQADSVAQPAPSGAAPAAGKGAAPAPDARAQAALREVLDLRARGQHGAARSGSRRCGGSIRGWISRRCSSGCKRRTRTAGEGKSRLSGGLGQASMASFTSPVFERS</sequence>
<dbReference type="RefSeq" id="WP_213638521.1">
    <property type="nucleotide sequence ID" value="NZ_JADPMV010000001.1"/>
</dbReference>
<accession>A0ABS5PXG4</accession>
<feature type="compositionally biased region" description="Low complexity" evidence="1">
    <location>
        <begin position="101"/>
        <end position="114"/>
    </location>
</feature>
<dbReference type="Proteomes" id="UP001196601">
    <property type="component" value="Unassembled WGS sequence"/>
</dbReference>
<organism evidence="2 3">
    <name type="scientific">Pseudomonas lalucatii</name>
    <dbReference type="NCBI Taxonomy" id="1424203"/>
    <lineage>
        <taxon>Bacteria</taxon>
        <taxon>Pseudomonadati</taxon>
        <taxon>Pseudomonadota</taxon>
        <taxon>Gammaproteobacteria</taxon>
        <taxon>Pseudomonadales</taxon>
        <taxon>Pseudomonadaceae</taxon>
        <taxon>Pseudomonas</taxon>
    </lineage>
</organism>
<feature type="region of interest" description="Disordered" evidence="1">
    <location>
        <begin position="101"/>
        <end position="160"/>
    </location>
</feature>
<protein>
    <submittedName>
        <fullName evidence="2">Uncharacterized protein</fullName>
    </submittedName>
</protein>
<evidence type="ECO:0000313" key="2">
    <source>
        <dbReference type="EMBL" id="MBS7661181.1"/>
    </source>
</evidence>
<dbReference type="EMBL" id="JADPMV010000001">
    <property type="protein sequence ID" value="MBS7661181.1"/>
    <property type="molecule type" value="Genomic_DNA"/>
</dbReference>
<gene>
    <name evidence="2" type="ORF">I0D00_04375</name>
</gene>
<name>A0ABS5PXG4_9PSED</name>
<feature type="region of interest" description="Disordered" evidence="1">
    <location>
        <begin position="202"/>
        <end position="237"/>
    </location>
</feature>
<reference evidence="2 3" key="1">
    <citation type="journal article" date="2021" name="Syst. Appl. Microbiol.">
        <title>Pseudomonas lalucatii sp. nov. isolated from Vallgornera, a karstic cave in Mallorca, Western Mediterranean.</title>
        <authorList>
            <person name="Busquets A."/>
            <person name="Mulet M."/>
            <person name="Gomila M."/>
            <person name="Garcia-Valdes E."/>
        </authorList>
    </citation>
    <scope>NUCLEOTIDE SEQUENCE [LARGE SCALE GENOMIC DNA]</scope>
    <source>
        <strain evidence="2 3">R1b54</strain>
    </source>
</reference>